<dbReference type="Gene3D" id="3.40.50.720">
    <property type="entry name" value="NAD(P)-binding Rossmann-like Domain"/>
    <property type="match status" value="1"/>
</dbReference>
<dbReference type="Proteomes" id="UP000198282">
    <property type="component" value="Unassembled WGS sequence"/>
</dbReference>
<evidence type="ECO:0000313" key="2">
    <source>
        <dbReference type="Proteomes" id="UP000198282"/>
    </source>
</evidence>
<evidence type="ECO:0000313" key="1">
    <source>
        <dbReference type="EMBL" id="SNS09139.1"/>
    </source>
</evidence>
<dbReference type="AlphaFoldDB" id="A0A239BNC6"/>
<dbReference type="SUPFAM" id="SSF51735">
    <property type="entry name" value="NAD(P)-binding Rossmann-fold domains"/>
    <property type="match status" value="1"/>
</dbReference>
<sequence>MEVVQQPCPELFATRAQDHDLDAPVGLVHHADVAQALLRAVRANGVDGEAFNVADDAPVTALELLNLNGEPVSEGAAGRSLDDPWEGIADTSKIRRELGFRPVYPTVYTARDAGAF</sequence>
<gene>
    <name evidence="1" type="ORF">SAMN05216276_100413</name>
</gene>
<organism evidence="1 2">
    <name type="scientific">Streptosporangium subroseum</name>
    <dbReference type="NCBI Taxonomy" id="106412"/>
    <lineage>
        <taxon>Bacteria</taxon>
        <taxon>Bacillati</taxon>
        <taxon>Actinomycetota</taxon>
        <taxon>Actinomycetes</taxon>
        <taxon>Streptosporangiales</taxon>
        <taxon>Streptosporangiaceae</taxon>
        <taxon>Streptosporangium</taxon>
    </lineage>
</organism>
<name>A0A239BNC6_9ACTN</name>
<protein>
    <recommendedName>
        <fullName evidence="3">Nucleoside-diphosphate-sugar epimerase</fullName>
    </recommendedName>
</protein>
<dbReference type="EMBL" id="FZOD01000004">
    <property type="protein sequence ID" value="SNS09139.1"/>
    <property type="molecule type" value="Genomic_DNA"/>
</dbReference>
<dbReference type="InterPro" id="IPR036291">
    <property type="entry name" value="NAD(P)-bd_dom_sf"/>
</dbReference>
<proteinExistence type="predicted"/>
<evidence type="ECO:0008006" key="3">
    <source>
        <dbReference type="Google" id="ProtNLM"/>
    </source>
</evidence>
<keyword evidence="2" id="KW-1185">Reference proteome</keyword>
<accession>A0A239BNC6</accession>
<reference evidence="1 2" key="1">
    <citation type="submission" date="2017-06" db="EMBL/GenBank/DDBJ databases">
        <authorList>
            <person name="Kim H.J."/>
            <person name="Triplett B.A."/>
        </authorList>
    </citation>
    <scope>NUCLEOTIDE SEQUENCE [LARGE SCALE GENOMIC DNA]</scope>
    <source>
        <strain evidence="1 2">CGMCC 4.2132</strain>
    </source>
</reference>